<dbReference type="EMBL" id="JACBZF010000011">
    <property type="protein sequence ID" value="NYH97051.1"/>
    <property type="molecule type" value="Genomic_DNA"/>
</dbReference>
<evidence type="ECO:0000259" key="2">
    <source>
        <dbReference type="Pfam" id="PF05229"/>
    </source>
</evidence>
<feature type="chain" id="PRO_5030683126" description="Spore coat protein U/FanG domain-containing protein" evidence="1">
    <location>
        <begin position="24"/>
        <end position="253"/>
    </location>
</feature>
<dbReference type="Proteomes" id="UP000522081">
    <property type="component" value="Unassembled WGS sequence"/>
</dbReference>
<accession>A0A7Y9Y1T3</accession>
<dbReference type="RefSeq" id="WP_179408823.1">
    <property type="nucleotide sequence ID" value="NZ_BMGF01000013.1"/>
</dbReference>
<feature type="domain" description="Spore coat protein U/FanG" evidence="2">
    <location>
        <begin position="84"/>
        <end position="249"/>
    </location>
</feature>
<evidence type="ECO:0000256" key="1">
    <source>
        <dbReference type="SAM" id="SignalP"/>
    </source>
</evidence>
<keyword evidence="1" id="KW-0732">Signal</keyword>
<evidence type="ECO:0000313" key="3">
    <source>
        <dbReference type="EMBL" id="NYH97051.1"/>
    </source>
</evidence>
<gene>
    <name evidence="3" type="ORF">FHS75_003412</name>
</gene>
<dbReference type="Pfam" id="PF05229">
    <property type="entry name" value="SCPU"/>
    <property type="match status" value="1"/>
</dbReference>
<reference evidence="3 4" key="1">
    <citation type="submission" date="2020-07" db="EMBL/GenBank/DDBJ databases">
        <title>Genomic Encyclopedia of Type Strains, Phase IV (KMG-IV): sequencing the most valuable type-strain genomes for metagenomic binning, comparative biology and taxonomic classification.</title>
        <authorList>
            <person name="Goeker M."/>
        </authorList>
    </citation>
    <scope>NUCLEOTIDE SEQUENCE [LARGE SCALE GENOMIC DNA]</scope>
    <source>
        <strain evidence="3 4">DSM 29043</strain>
    </source>
</reference>
<keyword evidence="4" id="KW-1185">Reference proteome</keyword>
<comment type="caution">
    <text evidence="3">The sequence shown here is derived from an EMBL/GenBank/DDBJ whole genome shotgun (WGS) entry which is preliminary data.</text>
</comment>
<name>A0A7Y9Y1T3_9SPHN</name>
<sequence length="253" mass="25909">MKTLFRGAVAAVALVSMSGVAHAQTNERHYAGIIPIVNIPYTSTNPSGLALLGLEVGLLAGVGTRYTAEADAPSNTTTATPTVTVAFNLSGTVTKDCSFYAGNNANATNIDFGVIGVRTGNNENVNDAFDMVGPAEAEIESLTAGCNFNNTVSLAKTNGIQGMVNTAPGGYDTNEFQANIPYEVDAAWTGVAQNAVTTGSPQSLSVATNQGSNSIGQGAWRSAMQIDINAPVAPLALVAGTYQDTLTLTLSAI</sequence>
<proteinExistence type="predicted"/>
<protein>
    <recommendedName>
        <fullName evidence="2">Spore coat protein U/FanG domain-containing protein</fullName>
    </recommendedName>
</protein>
<dbReference type="InterPro" id="IPR007893">
    <property type="entry name" value="Spore_coat_U/FanG"/>
</dbReference>
<dbReference type="AlphaFoldDB" id="A0A7Y9Y1T3"/>
<evidence type="ECO:0000313" key="4">
    <source>
        <dbReference type="Proteomes" id="UP000522081"/>
    </source>
</evidence>
<feature type="signal peptide" evidence="1">
    <location>
        <begin position="1"/>
        <end position="23"/>
    </location>
</feature>
<organism evidence="3 4">
    <name type="scientific">Novosphingobium marinum</name>
    <dbReference type="NCBI Taxonomy" id="1514948"/>
    <lineage>
        <taxon>Bacteria</taxon>
        <taxon>Pseudomonadati</taxon>
        <taxon>Pseudomonadota</taxon>
        <taxon>Alphaproteobacteria</taxon>
        <taxon>Sphingomonadales</taxon>
        <taxon>Sphingomonadaceae</taxon>
        <taxon>Novosphingobium</taxon>
    </lineage>
</organism>